<keyword evidence="1" id="KW-0472">Membrane</keyword>
<evidence type="ECO:0000313" key="2">
    <source>
        <dbReference type="EMBL" id="KAI8576861.1"/>
    </source>
</evidence>
<keyword evidence="3" id="KW-1185">Reference proteome</keyword>
<accession>A0AAD5E3U3</accession>
<keyword evidence="1" id="KW-1133">Transmembrane helix</keyword>
<name>A0AAD5E3U3_UMBRA</name>
<dbReference type="Proteomes" id="UP001206595">
    <property type="component" value="Unassembled WGS sequence"/>
</dbReference>
<proteinExistence type="predicted"/>
<organism evidence="2 3">
    <name type="scientific">Umbelopsis ramanniana AG</name>
    <dbReference type="NCBI Taxonomy" id="1314678"/>
    <lineage>
        <taxon>Eukaryota</taxon>
        <taxon>Fungi</taxon>
        <taxon>Fungi incertae sedis</taxon>
        <taxon>Mucoromycota</taxon>
        <taxon>Mucoromycotina</taxon>
        <taxon>Umbelopsidomycetes</taxon>
        <taxon>Umbelopsidales</taxon>
        <taxon>Umbelopsidaceae</taxon>
        <taxon>Umbelopsis</taxon>
    </lineage>
</organism>
<evidence type="ECO:0000313" key="3">
    <source>
        <dbReference type="Proteomes" id="UP001206595"/>
    </source>
</evidence>
<reference evidence="2" key="2">
    <citation type="journal article" date="2022" name="Proc. Natl. Acad. Sci. U.S.A.">
        <title>Diploid-dominant life cycles characterize the early evolution of Fungi.</title>
        <authorList>
            <person name="Amses K.R."/>
            <person name="Simmons D.R."/>
            <person name="Longcore J.E."/>
            <person name="Mondo S.J."/>
            <person name="Seto K."/>
            <person name="Jeronimo G.H."/>
            <person name="Bonds A.E."/>
            <person name="Quandt C.A."/>
            <person name="Davis W.J."/>
            <person name="Chang Y."/>
            <person name="Federici B.A."/>
            <person name="Kuo A."/>
            <person name="LaButti K."/>
            <person name="Pangilinan J."/>
            <person name="Andreopoulos W."/>
            <person name="Tritt A."/>
            <person name="Riley R."/>
            <person name="Hundley H."/>
            <person name="Johnson J."/>
            <person name="Lipzen A."/>
            <person name="Barry K."/>
            <person name="Lang B.F."/>
            <person name="Cuomo C.A."/>
            <person name="Buchler N.E."/>
            <person name="Grigoriev I.V."/>
            <person name="Spatafora J.W."/>
            <person name="Stajich J.E."/>
            <person name="James T.Y."/>
        </authorList>
    </citation>
    <scope>NUCLEOTIDE SEQUENCE</scope>
    <source>
        <strain evidence="2">AG</strain>
    </source>
</reference>
<dbReference type="GeneID" id="75916581"/>
<dbReference type="RefSeq" id="XP_051441865.1">
    <property type="nucleotide sequence ID" value="XM_051591238.1"/>
</dbReference>
<reference evidence="2" key="1">
    <citation type="submission" date="2021-06" db="EMBL/GenBank/DDBJ databases">
        <authorList>
            <consortium name="DOE Joint Genome Institute"/>
            <person name="Mondo S.J."/>
            <person name="Amses K.R."/>
            <person name="Simmons D.R."/>
            <person name="Longcore J.E."/>
            <person name="Seto K."/>
            <person name="Alves G.H."/>
            <person name="Bonds A.E."/>
            <person name="Quandt C.A."/>
            <person name="Davis W.J."/>
            <person name="Chang Y."/>
            <person name="Letcher P.M."/>
            <person name="Powell M.J."/>
            <person name="Kuo A."/>
            <person name="Labutti K."/>
            <person name="Pangilinan J."/>
            <person name="Andreopoulos W."/>
            <person name="Tritt A."/>
            <person name="Riley R."/>
            <person name="Hundley H."/>
            <person name="Johnson J."/>
            <person name="Lipzen A."/>
            <person name="Barry K."/>
            <person name="Berbee M.L."/>
            <person name="Buchler N.E."/>
            <person name="Grigoriev I.V."/>
            <person name="Spatafora J.W."/>
            <person name="Stajich J.E."/>
            <person name="James T.Y."/>
        </authorList>
    </citation>
    <scope>NUCLEOTIDE SEQUENCE</scope>
    <source>
        <strain evidence="2">AG</strain>
    </source>
</reference>
<sequence length="70" mass="8463">MHVVCMHYFKRVKQNDADRNSSDRLVLSWISASSREVNYERSFIHWLLSNVLWVQFICVEYVPFFIYSNS</sequence>
<comment type="caution">
    <text evidence="2">The sequence shown here is derived from an EMBL/GenBank/DDBJ whole genome shotgun (WGS) entry which is preliminary data.</text>
</comment>
<evidence type="ECO:0000256" key="1">
    <source>
        <dbReference type="SAM" id="Phobius"/>
    </source>
</evidence>
<dbReference type="EMBL" id="MU620948">
    <property type="protein sequence ID" value="KAI8576861.1"/>
    <property type="molecule type" value="Genomic_DNA"/>
</dbReference>
<dbReference type="AlphaFoldDB" id="A0AAD5E3U3"/>
<keyword evidence="1" id="KW-0812">Transmembrane</keyword>
<gene>
    <name evidence="2" type="ORF">K450DRAFT_254629</name>
</gene>
<feature type="transmembrane region" description="Helical" evidence="1">
    <location>
        <begin position="43"/>
        <end position="67"/>
    </location>
</feature>
<protein>
    <submittedName>
        <fullName evidence="2">Uncharacterized protein</fullName>
    </submittedName>
</protein>